<dbReference type="GO" id="GO:0005524">
    <property type="term" value="F:ATP binding"/>
    <property type="evidence" value="ECO:0007669"/>
    <property type="project" value="UniProtKB-KW"/>
</dbReference>
<name>A0A8H3AZ35_9AGAM</name>
<sequence>MSGAKSKSSKPAKSTSGQIVATSQTSRFHVDTLTTLSKEIDLHQVNISIGTRDILVDAHLRLKTGVRYGLVGRNGQGKSTILKALADKVIPGVPENLRILLVGQVEGALKLVSSEDNTQSTVVQVVVRSDSHRETAMWEYKTLSTGLESGSEIQLLEALVTLRHARALKQLELAQKIAAKRSGTRGADARKQLLLCEKEVAELETELALVKGSKTEITLELAATTHTAANELLLEIQITLESINAEATESNARVILLGLGFSSDQLDNPYSDLSGGWRSRCALASALLQKPDLLILDEPTNYLDIPSVIWLQRYLTNLEETTILLVAHDRDFLDEVTEETIILREQTLVYQEGAISACERAAAKKRKSRVRMKDALDKKREAIEKSIAEGARAARKTGDENKARMVKSRQKKLGDRWGAEVNDKGHKFKLNRDFGGFHLTSRGEIEIESVDPPVNLPFPDPEDLRFPGALCSAASVTYRYSKAGPIILDDVTITMHPGDRVGLVGKNGEGKSTLVKLLIGQLKPTKGVVERHPRLRIGYYSQHSVEELTDSKVGAISSVNHFIEELKNRHDIAIDDGTARSFLGSFGLQGRIATNPISTLSGGQKVVRLALALIVYPAPDLLVLDEVSTHLDMDTNVGLMRALRGFKGAVLLVSHDRHLVRCVIEGDPLIPKGDEASDDEADEASDTDDPGKTGTVYRVGPRGKLRPLANGVDEYVIAIEKRLK</sequence>
<evidence type="ECO:0000256" key="2">
    <source>
        <dbReference type="ARBA" id="ARBA00022741"/>
    </source>
</evidence>
<dbReference type="EMBL" id="CAJMWW010000102">
    <property type="protein sequence ID" value="CAE6443684.1"/>
    <property type="molecule type" value="Genomic_DNA"/>
</dbReference>
<accession>A0A8H3AZ35</accession>
<evidence type="ECO:0000313" key="7">
    <source>
        <dbReference type="Proteomes" id="UP000663841"/>
    </source>
</evidence>
<evidence type="ECO:0000256" key="4">
    <source>
        <dbReference type="SAM" id="MobiDB-lite"/>
    </source>
</evidence>
<dbReference type="Pfam" id="PF00005">
    <property type="entry name" value="ABC_tran"/>
    <property type="match status" value="2"/>
</dbReference>
<evidence type="ECO:0000259" key="5">
    <source>
        <dbReference type="PROSITE" id="PS50893"/>
    </source>
</evidence>
<keyword evidence="1" id="KW-0677">Repeat</keyword>
<dbReference type="InterPro" id="IPR003439">
    <property type="entry name" value="ABC_transporter-like_ATP-bd"/>
</dbReference>
<keyword evidence="3" id="KW-0067">ATP-binding</keyword>
<dbReference type="PANTHER" id="PTHR19211">
    <property type="entry name" value="ATP-BINDING TRANSPORT PROTEIN-RELATED"/>
    <property type="match status" value="1"/>
</dbReference>
<keyword evidence="2" id="KW-0547">Nucleotide-binding</keyword>
<protein>
    <recommendedName>
        <fullName evidence="5">ABC transporter domain-containing protein</fullName>
    </recommendedName>
</protein>
<dbReference type="AlphaFoldDB" id="A0A8H3AZ35"/>
<dbReference type="InterPro" id="IPR003593">
    <property type="entry name" value="AAA+_ATPase"/>
</dbReference>
<reference evidence="6" key="1">
    <citation type="submission" date="2021-01" db="EMBL/GenBank/DDBJ databases">
        <authorList>
            <person name="Kaushik A."/>
        </authorList>
    </citation>
    <scope>NUCLEOTIDE SEQUENCE</scope>
    <source>
        <strain evidence="6">AG3-T5</strain>
    </source>
</reference>
<dbReference type="Gene3D" id="3.40.50.300">
    <property type="entry name" value="P-loop containing nucleotide triphosphate hydrolases"/>
    <property type="match status" value="2"/>
</dbReference>
<dbReference type="PANTHER" id="PTHR19211:SF135">
    <property type="entry name" value="ATPASE, PUTATIVE (AFU_ORTHOLOGUE AFUA_1G16440)-RELATED"/>
    <property type="match status" value="1"/>
</dbReference>
<feature type="domain" description="ABC transporter" evidence="5">
    <location>
        <begin position="471"/>
        <end position="699"/>
    </location>
</feature>
<organism evidence="6 7">
    <name type="scientific">Rhizoctonia solani</name>
    <dbReference type="NCBI Taxonomy" id="456999"/>
    <lineage>
        <taxon>Eukaryota</taxon>
        <taxon>Fungi</taxon>
        <taxon>Dikarya</taxon>
        <taxon>Basidiomycota</taxon>
        <taxon>Agaricomycotina</taxon>
        <taxon>Agaricomycetes</taxon>
        <taxon>Cantharellales</taxon>
        <taxon>Ceratobasidiaceae</taxon>
        <taxon>Rhizoctonia</taxon>
    </lineage>
</organism>
<feature type="region of interest" description="Disordered" evidence="4">
    <location>
        <begin position="1"/>
        <end position="20"/>
    </location>
</feature>
<dbReference type="Proteomes" id="UP000663841">
    <property type="component" value="Unassembled WGS sequence"/>
</dbReference>
<dbReference type="CDD" id="cd03221">
    <property type="entry name" value="ABCF_EF-3"/>
    <property type="match status" value="1"/>
</dbReference>
<dbReference type="InterPro" id="IPR027417">
    <property type="entry name" value="P-loop_NTPase"/>
</dbReference>
<dbReference type="SMART" id="SM00382">
    <property type="entry name" value="AAA"/>
    <property type="match status" value="2"/>
</dbReference>
<evidence type="ECO:0000313" key="6">
    <source>
        <dbReference type="EMBL" id="CAE6443684.1"/>
    </source>
</evidence>
<feature type="region of interest" description="Disordered" evidence="4">
    <location>
        <begin position="671"/>
        <end position="704"/>
    </location>
</feature>
<dbReference type="PROSITE" id="PS50893">
    <property type="entry name" value="ABC_TRANSPORTER_2"/>
    <property type="match status" value="2"/>
</dbReference>
<proteinExistence type="predicted"/>
<evidence type="ECO:0000256" key="3">
    <source>
        <dbReference type="ARBA" id="ARBA00022840"/>
    </source>
</evidence>
<feature type="compositionally biased region" description="Acidic residues" evidence="4">
    <location>
        <begin position="676"/>
        <end position="688"/>
    </location>
</feature>
<dbReference type="GO" id="GO:0016887">
    <property type="term" value="F:ATP hydrolysis activity"/>
    <property type="evidence" value="ECO:0007669"/>
    <property type="project" value="InterPro"/>
</dbReference>
<dbReference type="OrthoDB" id="3222645at2759"/>
<comment type="caution">
    <text evidence="6">The sequence shown here is derived from an EMBL/GenBank/DDBJ whole genome shotgun (WGS) entry which is preliminary data.</text>
</comment>
<gene>
    <name evidence="6" type="ORF">RDB_LOCUS104757</name>
</gene>
<evidence type="ECO:0000256" key="1">
    <source>
        <dbReference type="ARBA" id="ARBA00022737"/>
    </source>
</evidence>
<dbReference type="InterPro" id="IPR050611">
    <property type="entry name" value="ABCF"/>
</dbReference>
<feature type="domain" description="ABC transporter" evidence="5">
    <location>
        <begin position="40"/>
        <end position="370"/>
    </location>
</feature>
<feature type="compositionally biased region" description="Low complexity" evidence="4">
    <location>
        <begin position="1"/>
        <end position="17"/>
    </location>
</feature>
<dbReference type="SUPFAM" id="SSF52540">
    <property type="entry name" value="P-loop containing nucleoside triphosphate hydrolases"/>
    <property type="match status" value="2"/>
</dbReference>